<dbReference type="EMBL" id="QOIL01000009">
    <property type="protein sequence ID" value="RCG29913.1"/>
    <property type="molecule type" value="Genomic_DNA"/>
</dbReference>
<dbReference type="AlphaFoldDB" id="A0A367FHQ8"/>
<dbReference type="Proteomes" id="UP000253094">
    <property type="component" value="Unassembled WGS sequence"/>
</dbReference>
<evidence type="ECO:0000256" key="1">
    <source>
        <dbReference type="SAM" id="MobiDB-lite"/>
    </source>
</evidence>
<evidence type="ECO:0000256" key="2">
    <source>
        <dbReference type="SAM" id="Phobius"/>
    </source>
</evidence>
<evidence type="ECO:0000313" key="3">
    <source>
        <dbReference type="EMBL" id="RCG29913.1"/>
    </source>
</evidence>
<feature type="region of interest" description="Disordered" evidence="1">
    <location>
        <begin position="200"/>
        <end position="229"/>
    </location>
</feature>
<keyword evidence="2" id="KW-0472">Membrane</keyword>
<reference evidence="3 4" key="1">
    <citation type="submission" date="2018-06" db="EMBL/GenBank/DDBJ databases">
        <title>Sphaerisporangium craniellae sp. nov., isolated from a marine sponge in the South China Sea.</title>
        <authorList>
            <person name="Li L."/>
        </authorList>
    </citation>
    <scope>NUCLEOTIDE SEQUENCE [LARGE SCALE GENOMIC DNA]</scope>
    <source>
        <strain evidence="3 4">CCTCC AA 208026</strain>
    </source>
</reference>
<evidence type="ECO:0000313" key="4">
    <source>
        <dbReference type="Proteomes" id="UP000253094"/>
    </source>
</evidence>
<keyword evidence="2" id="KW-1133">Transmembrane helix</keyword>
<keyword evidence="4" id="KW-1185">Reference proteome</keyword>
<feature type="transmembrane region" description="Helical" evidence="2">
    <location>
        <begin position="16"/>
        <end position="36"/>
    </location>
</feature>
<gene>
    <name evidence="3" type="ORF">DQ384_17250</name>
</gene>
<keyword evidence="2" id="KW-0812">Transmembrane</keyword>
<organism evidence="3 4">
    <name type="scientific">Sphaerisporangium album</name>
    <dbReference type="NCBI Taxonomy" id="509200"/>
    <lineage>
        <taxon>Bacteria</taxon>
        <taxon>Bacillati</taxon>
        <taxon>Actinomycetota</taxon>
        <taxon>Actinomycetes</taxon>
        <taxon>Streptosporangiales</taxon>
        <taxon>Streptosporangiaceae</taxon>
        <taxon>Sphaerisporangium</taxon>
    </lineage>
</organism>
<sequence>MASQRAGAASPAPRPVALLITALVAALIAGPIGYLIGRPDAGQVAIADMQEADAKRDVQQIGELTASARKTAEELNPVLSGVVAAFPKDPAANPRPAGPAPLGDLAEWQRVLQQAVARHADTPSGTTATNVARGGFRSAVNTLAAAVDTYAAAEKLPADARQPIIDLATRQRSAGIAMWSVAATQLDQLNIDAGNGHQHVYLSSTPGEGAISPDGVPEGPPQSGAPTRS</sequence>
<name>A0A367FHQ8_9ACTN</name>
<proteinExistence type="predicted"/>
<protein>
    <submittedName>
        <fullName evidence="3">Uncharacterized protein</fullName>
    </submittedName>
</protein>
<comment type="caution">
    <text evidence="3">The sequence shown here is derived from an EMBL/GenBank/DDBJ whole genome shotgun (WGS) entry which is preliminary data.</text>
</comment>
<accession>A0A367FHQ8</accession>